<dbReference type="InterPro" id="IPR006671">
    <property type="entry name" value="Cyclin_N"/>
</dbReference>
<dbReference type="OrthoDB" id="25002at2759"/>
<comment type="similarity">
    <text evidence="1">Belongs to the cyclin family. Cyclin C subfamily.</text>
</comment>
<dbReference type="InterPro" id="IPR043198">
    <property type="entry name" value="Cyclin/Ssn8"/>
</dbReference>
<dbReference type="AlphaFoldDB" id="S7ZM21"/>
<gene>
    <name evidence="9" type="ORF">PDE_04696</name>
</gene>
<dbReference type="InterPro" id="IPR013763">
    <property type="entry name" value="Cyclin-like_dom"/>
</dbReference>
<feature type="compositionally biased region" description="Basic and acidic residues" evidence="7">
    <location>
        <begin position="437"/>
        <end position="454"/>
    </location>
</feature>
<dbReference type="GO" id="GO:0006357">
    <property type="term" value="P:regulation of transcription by RNA polymerase II"/>
    <property type="evidence" value="ECO:0007669"/>
    <property type="project" value="InterPro"/>
</dbReference>
<comment type="subunit">
    <text evidence="2">Component of the SRB8-11 complex, a regulatory module of the Mediator complex.</text>
</comment>
<evidence type="ECO:0000256" key="3">
    <source>
        <dbReference type="ARBA" id="ARBA00014912"/>
    </source>
</evidence>
<dbReference type="GO" id="GO:0016538">
    <property type="term" value="F:cyclin-dependent protein serine/threonine kinase regulator activity"/>
    <property type="evidence" value="ECO:0007669"/>
    <property type="project" value="InterPro"/>
</dbReference>
<keyword evidence="6" id="KW-0195">Cyclin</keyword>
<dbReference type="EMBL" id="KB644412">
    <property type="protein sequence ID" value="EPS29746.1"/>
    <property type="molecule type" value="Genomic_DNA"/>
</dbReference>
<feature type="compositionally biased region" description="Polar residues" evidence="7">
    <location>
        <begin position="408"/>
        <end position="422"/>
    </location>
</feature>
<dbReference type="PhylomeDB" id="S7ZM21"/>
<dbReference type="Proteomes" id="UP000019376">
    <property type="component" value="Unassembled WGS sequence"/>
</dbReference>
<dbReference type="CDD" id="cd20546">
    <property type="entry name" value="CYCLIN_SpCG1C_ScCTK2-like_rpt2"/>
    <property type="match status" value="1"/>
</dbReference>
<reference evidence="9 10" key="1">
    <citation type="journal article" date="2013" name="PLoS ONE">
        <title>Genomic and secretomic analyses reveal unique features of the lignocellulolytic enzyme system of Penicillium decumbens.</title>
        <authorList>
            <person name="Liu G."/>
            <person name="Zhang L."/>
            <person name="Wei X."/>
            <person name="Zou G."/>
            <person name="Qin Y."/>
            <person name="Ma L."/>
            <person name="Li J."/>
            <person name="Zheng H."/>
            <person name="Wang S."/>
            <person name="Wang C."/>
            <person name="Xun L."/>
            <person name="Zhao G.-P."/>
            <person name="Zhou Z."/>
            <person name="Qu Y."/>
        </authorList>
    </citation>
    <scope>NUCLEOTIDE SEQUENCE [LARGE SCALE GENOMIC DNA]</scope>
    <source>
        <strain evidence="10">114-2 / CGMCC 5302</strain>
    </source>
</reference>
<dbReference type="Gene3D" id="1.10.472.10">
    <property type="entry name" value="Cyclin-like"/>
    <property type="match status" value="2"/>
</dbReference>
<evidence type="ECO:0000256" key="2">
    <source>
        <dbReference type="ARBA" id="ARBA00011612"/>
    </source>
</evidence>
<evidence type="ECO:0000313" key="10">
    <source>
        <dbReference type="Proteomes" id="UP000019376"/>
    </source>
</evidence>
<dbReference type="InterPro" id="IPR036915">
    <property type="entry name" value="Cyclin-like_sf"/>
</dbReference>
<evidence type="ECO:0000256" key="6">
    <source>
        <dbReference type="RuleBase" id="RU000383"/>
    </source>
</evidence>
<evidence type="ECO:0000256" key="5">
    <source>
        <dbReference type="ARBA" id="ARBA00025278"/>
    </source>
</evidence>
<dbReference type="Pfam" id="PF00134">
    <property type="entry name" value="Cyclin_N"/>
    <property type="match status" value="1"/>
</dbReference>
<keyword evidence="4" id="KW-0678">Repressor</keyword>
<feature type="compositionally biased region" description="Acidic residues" evidence="7">
    <location>
        <begin position="470"/>
        <end position="480"/>
    </location>
</feature>
<dbReference type="Pfam" id="PF21797">
    <property type="entry name" value="CycT2-like_C"/>
    <property type="match status" value="1"/>
</dbReference>
<dbReference type="PANTHER" id="PTHR10026">
    <property type="entry name" value="CYCLIN"/>
    <property type="match status" value="1"/>
</dbReference>
<dbReference type="SUPFAM" id="SSF47954">
    <property type="entry name" value="Cyclin-like"/>
    <property type="match status" value="2"/>
</dbReference>
<evidence type="ECO:0000256" key="7">
    <source>
        <dbReference type="SAM" id="MobiDB-lite"/>
    </source>
</evidence>
<feature type="domain" description="Cyclin-like" evidence="8">
    <location>
        <begin position="60"/>
        <end position="169"/>
    </location>
</feature>
<comment type="function">
    <text evidence="5">Component of the SRB8-11 complex. The SRB8-11 complex is a regulatory module of the Mediator complex which is itself involved in regulation of basal and activated RNA polymerase II-dependent transcription. The SRB8-11 complex may be involved in the transcriptional repression of a subset of genes regulated by Mediator. It may inhibit the association of the Mediator complex with RNA polymerase II to form the holoenzyme complex. The SRB8-11 complex phosphorylates the C-terminal domain (CTD) of the largest subunit of RNA polymerase II.</text>
</comment>
<dbReference type="HOGENOM" id="CLU_022000_7_2_1"/>
<organism evidence="9 10">
    <name type="scientific">Penicillium oxalicum (strain 114-2 / CGMCC 5302)</name>
    <name type="common">Penicillium decumbens</name>
    <dbReference type="NCBI Taxonomy" id="933388"/>
    <lineage>
        <taxon>Eukaryota</taxon>
        <taxon>Fungi</taxon>
        <taxon>Dikarya</taxon>
        <taxon>Ascomycota</taxon>
        <taxon>Pezizomycotina</taxon>
        <taxon>Eurotiomycetes</taxon>
        <taxon>Eurotiomycetidae</taxon>
        <taxon>Eurotiales</taxon>
        <taxon>Aspergillaceae</taxon>
        <taxon>Penicillium</taxon>
    </lineage>
</organism>
<sequence length="480" mass="54036">MEASGSQASSKRRIPGLPNPVIAATQSKWLFTDEELERTPSRTDKIDREKEDYIRHRAVEFIWQVSMMLKMPPQTSMTATVLMHRFLMRYSLRGQYPEMGADLMHPKVIAAVALFVAFKVDETMRRMKDFVVACCRVAMKQPDLVVDEQSKDYWKWRDLILQNESVMLEFLCFDLQLESPYRILWDYSLFLGVGDNRPLRHSAYAFLNDSTYTVLCLQFQPRVIAAAALYAAARHCKVAFPDDAEGRPWWEQLDVNVGELIRACKLIVNIYERVQQNLSKGYPDFTFSDADANDPTRLFNNNPLADPILTPRLDTPSSSAATNGRKRSREPESHLNEHNQPTPPAQDPSSLNGDRSPKRQRTISPHPANIATASPSGPARPRIPVRAVELLRQNKATDQTPGDKHDQNSAPQQPPSAHNLQPTPHPDETSAEEGEVSDDKKDDTPTIQRSHDTEQSGPHATAKVNGVNSDEGDGSEEGEI</sequence>
<feature type="region of interest" description="Disordered" evidence="7">
    <location>
        <begin position="396"/>
        <end position="480"/>
    </location>
</feature>
<keyword evidence="10" id="KW-1185">Reference proteome</keyword>
<evidence type="ECO:0000256" key="4">
    <source>
        <dbReference type="ARBA" id="ARBA00022491"/>
    </source>
</evidence>
<name>S7ZM21_PENO1</name>
<dbReference type="eggNOG" id="KOG0834">
    <property type="taxonomic scope" value="Eukaryota"/>
</dbReference>
<dbReference type="SMART" id="SM00385">
    <property type="entry name" value="CYCLIN"/>
    <property type="match status" value="2"/>
</dbReference>
<dbReference type="STRING" id="933388.S7ZM21"/>
<accession>S7ZM21</accession>
<proteinExistence type="inferred from homology"/>
<evidence type="ECO:0000256" key="1">
    <source>
        <dbReference type="ARBA" id="ARBA00008638"/>
    </source>
</evidence>
<protein>
    <recommendedName>
        <fullName evidence="3">RNA polymerase II holoenzyme cyclin-like subunit</fullName>
    </recommendedName>
</protein>
<feature type="region of interest" description="Disordered" evidence="7">
    <location>
        <begin position="297"/>
        <end position="382"/>
    </location>
</feature>
<evidence type="ECO:0000313" key="9">
    <source>
        <dbReference type="EMBL" id="EPS29746.1"/>
    </source>
</evidence>
<evidence type="ECO:0000259" key="8">
    <source>
        <dbReference type="SMART" id="SM00385"/>
    </source>
</evidence>
<feature type="domain" description="Cyclin-like" evidence="8">
    <location>
        <begin position="182"/>
        <end position="269"/>
    </location>
</feature>